<sequence>MGEDAQLETSDEEYLLLPAVDETLKPDDSHDRWICSIDGSYAIDREKLRYGQEEILPWSGNSPRQRLVNTADLRKCSFSGVVLDDSLPVLSNSLRKLQVFANENKSSSSSHYLEADEKLEHSHTKLLRDHQEEHGKVLENLSPIQCADREHGFKEITSKAQIYDPLQRIVSFSSIANEDGFRSELQAQGDKLMNGLEIILRERLFRASSHRPLSSCTNTASMTLSRAGSVSTVSTGRDHLSKEVKRLENAFAVIDLDFGTDISHVARGSSSKKSYTTCNAFGLPDVLGKDGPESGSHGTSTVEQARQGSRCSVHVLTENAIRDAENSSRALKGLTRVPPQEFSTKVLKEQSTNTDRAPVRRLVVTHRVKHDAGFCAGNNQESEMCASKPSYHKFQLKSTVGNTEQVLDVDSIPHLSKHLHTRETQLDSGTERPIINGSGVDNGIGNLYKRLGGGKRGRPIVIGRTLYGRSRGHFRPMHRHNQSTKQKQATKIPYEKRGPLAVQDVSTSTDQKEIGIAEEANLQSHVENDNDCNELKYSPPIKLKPKSARHQRMPFVGSGLECSNTFSVAGNQQQVMKIVSIRFQEWLPIVRSIIYDSQCKDYAHALMRDLCRHKRANLEQIQILERDLKSCKDDIERHDINSDISRLRQQWSRKHDQVLKSLSEHVSRGGVHSKVQQLRTIYVACAS</sequence>
<reference evidence="3" key="2">
    <citation type="journal article" date="2016" name="Sci. Rep.">
        <title>Dictyocaulus viviparus genome, variome and transcriptome elucidate lungworm biology and support future intervention.</title>
        <authorList>
            <person name="McNulty S.N."/>
            <person name="Strube C."/>
            <person name="Rosa B.A."/>
            <person name="Martin J.C."/>
            <person name="Tyagi R."/>
            <person name="Choi Y.J."/>
            <person name="Wang Q."/>
            <person name="Hallsworth Pepin K."/>
            <person name="Zhang X."/>
            <person name="Ozersky P."/>
            <person name="Wilson R.K."/>
            <person name="Sternberg P.W."/>
            <person name="Gasser R.B."/>
            <person name="Mitreva M."/>
        </authorList>
    </citation>
    <scope>NUCLEOTIDE SEQUENCE [LARGE SCALE GENOMIC DNA]</scope>
    <source>
        <strain evidence="3">HannoverDv2000</strain>
    </source>
</reference>
<evidence type="ECO:0000313" key="3">
    <source>
        <dbReference type="Proteomes" id="UP000053766"/>
    </source>
</evidence>
<gene>
    <name evidence="2" type="ORF">DICVIV_07552</name>
</gene>
<dbReference type="OrthoDB" id="5843165at2759"/>
<feature type="region of interest" description="Disordered" evidence="1">
    <location>
        <begin position="471"/>
        <end position="490"/>
    </location>
</feature>
<feature type="compositionally biased region" description="Basic residues" evidence="1">
    <location>
        <begin position="471"/>
        <end position="482"/>
    </location>
</feature>
<protein>
    <submittedName>
        <fullName evidence="2">Uncharacterized protein</fullName>
    </submittedName>
</protein>
<dbReference type="EMBL" id="KN716355">
    <property type="protein sequence ID" value="KJH46384.1"/>
    <property type="molecule type" value="Genomic_DNA"/>
</dbReference>
<organism evidence="2 3">
    <name type="scientific">Dictyocaulus viviparus</name>
    <name type="common">Bovine lungworm</name>
    <dbReference type="NCBI Taxonomy" id="29172"/>
    <lineage>
        <taxon>Eukaryota</taxon>
        <taxon>Metazoa</taxon>
        <taxon>Ecdysozoa</taxon>
        <taxon>Nematoda</taxon>
        <taxon>Chromadorea</taxon>
        <taxon>Rhabditida</taxon>
        <taxon>Rhabditina</taxon>
        <taxon>Rhabditomorpha</taxon>
        <taxon>Strongyloidea</taxon>
        <taxon>Metastrongylidae</taxon>
        <taxon>Dictyocaulus</taxon>
    </lineage>
</organism>
<evidence type="ECO:0000256" key="1">
    <source>
        <dbReference type="SAM" id="MobiDB-lite"/>
    </source>
</evidence>
<keyword evidence="3" id="KW-1185">Reference proteome</keyword>
<name>A0A0D8XRM4_DICVI</name>
<dbReference type="Proteomes" id="UP000053766">
    <property type="component" value="Unassembled WGS sequence"/>
</dbReference>
<feature type="compositionally biased region" description="Polar residues" evidence="1">
    <location>
        <begin position="296"/>
        <end position="309"/>
    </location>
</feature>
<feature type="region of interest" description="Disordered" evidence="1">
    <location>
        <begin position="289"/>
        <end position="309"/>
    </location>
</feature>
<proteinExistence type="predicted"/>
<reference evidence="2 3" key="1">
    <citation type="submission" date="2013-11" db="EMBL/GenBank/DDBJ databases">
        <title>Draft genome of the bovine lungworm Dictyocaulus viviparus.</title>
        <authorList>
            <person name="Mitreva M."/>
        </authorList>
    </citation>
    <scope>NUCLEOTIDE SEQUENCE [LARGE SCALE GENOMIC DNA]</scope>
    <source>
        <strain evidence="2 3">HannoverDv2000</strain>
    </source>
</reference>
<dbReference type="AlphaFoldDB" id="A0A0D8XRM4"/>
<evidence type="ECO:0000313" key="2">
    <source>
        <dbReference type="EMBL" id="KJH46384.1"/>
    </source>
</evidence>
<accession>A0A0D8XRM4</accession>